<keyword evidence="3" id="KW-1185">Reference proteome</keyword>
<evidence type="ECO:0000313" key="3">
    <source>
        <dbReference type="Proteomes" id="UP001164459"/>
    </source>
</evidence>
<accession>A0ABY7H962</accession>
<feature type="transmembrane region" description="Helical" evidence="1">
    <location>
        <begin position="85"/>
        <end position="103"/>
    </location>
</feature>
<proteinExistence type="predicted"/>
<keyword evidence="1" id="KW-1133">Transmembrane helix</keyword>
<organism evidence="2 3">
    <name type="scientific">Nannocystis punicea</name>
    <dbReference type="NCBI Taxonomy" id="2995304"/>
    <lineage>
        <taxon>Bacteria</taxon>
        <taxon>Pseudomonadati</taxon>
        <taxon>Myxococcota</taxon>
        <taxon>Polyangia</taxon>
        <taxon>Nannocystales</taxon>
        <taxon>Nannocystaceae</taxon>
        <taxon>Nannocystis</taxon>
    </lineage>
</organism>
<feature type="transmembrane region" description="Helical" evidence="1">
    <location>
        <begin position="20"/>
        <end position="38"/>
    </location>
</feature>
<gene>
    <name evidence="2" type="ORF">O0S08_06510</name>
</gene>
<keyword evidence="1" id="KW-0812">Transmembrane</keyword>
<dbReference type="Proteomes" id="UP001164459">
    <property type="component" value="Chromosome"/>
</dbReference>
<dbReference type="RefSeq" id="WP_269038142.1">
    <property type="nucleotide sequence ID" value="NZ_CP114040.1"/>
</dbReference>
<reference evidence="2" key="1">
    <citation type="submission" date="2022-11" db="EMBL/GenBank/DDBJ databases">
        <title>Minimal conservation of predation-associated metabolite biosynthetic gene clusters underscores biosynthetic potential of Myxococcota including descriptions for ten novel species: Archangium lansinium sp. nov., Myxococcus landrumus sp. nov., Nannocystis bai.</title>
        <authorList>
            <person name="Ahearne A."/>
            <person name="Stevens C."/>
            <person name="Dowd S."/>
        </authorList>
    </citation>
    <scope>NUCLEOTIDE SEQUENCE</scope>
    <source>
        <strain evidence="2">Fl3</strain>
    </source>
</reference>
<name>A0ABY7H962_9BACT</name>
<dbReference type="EMBL" id="CP114040">
    <property type="protein sequence ID" value="WAS95798.1"/>
    <property type="molecule type" value="Genomic_DNA"/>
</dbReference>
<evidence type="ECO:0000313" key="2">
    <source>
        <dbReference type="EMBL" id="WAS95798.1"/>
    </source>
</evidence>
<sequence length="110" mass="11806">MVVEAAAPSRWRRLGRVLRVLAMIAGGLCVLLALHPSLGYAPRGSVIAGADLRCEFMQIVGMLFLAMGATASVVVALLPSATPPALWYVVPYALGAVVAYRVFPIIMRYY</sequence>
<protein>
    <submittedName>
        <fullName evidence="2">Uncharacterized protein</fullName>
    </submittedName>
</protein>
<evidence type="ECO:0000256" key="1">
    <source>
        <dbReference type="SAM" id="Phobius"/>
    </source>
</evidence>
<feature type="transmembrane region" description="Helical" evidence="1">
    <location>
        <begin position="59"/>
        <end position="79"/>
    </location>
</feature>
<keyword evidence="1" id="KW-0472">Membrane</keyword>